<organism evidence="2 3">
    <name type="scientific">Streptomyces lydicamycinicus</name>
    <dbReference type="NCBI Taxonomy" id="1546107"/>
    <lineage>
        <taxon>Bacteria</taxon>
        <taxon>Bacillati</taxon>
        <taxon>Actinomycetota</taxon>
        <taxon>Actinomycetes</taxon>
        <taxon>Kitasatosporales</taxon>
        <taxon>Streptomycetaceae</taxon>
        <taxon>Streptomyces</taxon>
    </lineage>
</organism>
<feature type="compositionally biased region" description="Basic and acidic residues" evidence="1">
    <location>
        <begin position="38"/>
        <end position="54"/>
    </location>
</feature>
<feature type="compositionally biased region" description="Polar residues" evidence="1">
    <location>
        <begin position="64"/>
        <end position="73"/>
    </location>
</feature>
<dbReference type="AlphaFoldDB" id="A0A0P4RD74"/>
<sequence>MLPRRWVVKRTQSLLMRSRCLVRDYETLPAMQTPSAGRRPELGEHPRQHLEHPPRSTRRFTFDRSPSSFAGTA</sequence>
<evidence type="ECO:0000313" key="2">
    <source>
        <dbReference type="EMBL" id="GAO11086.1"/>
    </source>
</evidence>
<gene>
    <name evidence="2" type="ORF">TPA0598_07_08100</name>
</gene>
<evidence type="ECO:0000313" key="3">
    <source>
        <dbReference type="Proteomes" id="UP000048965"/>
    </source>
</evidence>
<dbReference type="Proteomes" id="UP000048965">
    <property type="component" value="Unassembled WGS sequence"/>
</dbReference>
<reference evidence="3" key="1">
    <citation type="submission" date="2014-09" db="EMBL/GenBank/DDBJ databases">
        <title>Whole genome shotgun sequence of Streptomyces sp. NBRC 110027.</title>
        <authorList>
            <person name="Komaki H."/>
            <person name="Ichikawa N."/>
            <person name="Katano-Makiyama Y."/>
            <person name="Hosoyama A."/>
            <person name="Hashimoto M."/>
            <person name="Uohara A."/>
            <person name="Kitahashi Y."/>
            <person name="Ohji S."/>
            <person name="Kimura A."/>
            <person name="Yamazoe A."/>
            <person name="Igarashi Y."/>
            <person name="Fujita N."/>
        </authorList>
    </citation>
    <scope>NUCLEOTIDE SEQUENCE [LARGE SCALE GENOMIC DNA]</scope>
    <source>
        <strain evidence="3">NBRC 110027</strain>
    </source>
</reference>
<dbReference type="EMBL" id="BBNO01000007">
    <property type="protein sequence ID" value="GAO11086.1"/>
    <property type="molecule type" value="Genomic_DNA"/>
</dbReference>
<name>A0A0P4RD74_9ACTN</name>
<proteinExistence type="predicted"/>
<keyword evidence="3" id="KW-1185">Reference proteome</keyword>
<protein>
    <submittedName>
        <fullName evidence="2">Uncharacterized protein</fullName>
    </submittedName>
</protein>
<feature type="region of interest" description="Disordered" evidence="1">
    <location>
        <begin position="30"/>
        <end position="73"/>
    </location>
</feature>
<reference evidence="2 3" key="2">
    <citation type="journal article" date="2015" name="Stand. Genomic Sci.">
        <title>Draft genome sequence of marine-derived Streptomyces sp. TP-A0598, a producer of anti-MRSA antibiotic lydicamycins.</title>
        <authorList>
            <person name="Komaki H."/>
            <person name="Ichikawa N."/>
            <person name="Hosoyama A."/>
            <person name="Fujita N."/>
            <person name="Igarashi Y."/>
        </authorList>
    </citation>
    <scope>NUCLEOTIDE SEQUENCE [LARGE SCALE GENOMIC DNA]</scope>
    <source>
        <strain evidence="2 3">NBRC 110027</strain>
    </source>
</reference>
<comment type="caution">
    <text evidence="2">The sequence shown here is derived from an EMBL/GenBank/DDBJ whole genome shotgun (WGS) entry which is preliminary data.</text>
</comment>
<evidence type="ECO:0000256" key="1">
    <source>
        <dbReference type="SAM" id="MobiDB-lite"/>
    </source>
</evidence>
<accession>A0A0P4RD74</accession>